<dbReference type="OrthoDB" id="6287016at2759"/>
<dbReference type="EMBL" id="SKCS01000363">
    <property type="protein sequence ID" value="TNN10330.1"/>
    <property type="molecule type" value="Genomic_DNA"/>
</dbReference>
<feature type="compositionally biased region" description="Pro residues" evidence="1">
    <location>
        <begin position="296"/>
        <end position="326"/>
    </location>
</feature>
<evidence type="ECO:0000256" key="1">
    <source>
        <dbReference type="SAM" id="MobiDB-lite"/>
    </source>
</evidence>
<dbReference type="GO" id="GO:0005581">
    <property type="term" value="C:collagen trimer"/>
    <property type="evidence" value="ECO:0007669"/>
    <property type="project" value="UniProtKB-KW"/>
</dbReference>
<dbReference type="PANTHER" id="PTHR24637:SF334">
    <property type="entry name" value="NEMATODE CUTICLE COLLAGEN N-TERMINAL DOMAIN-CONTAINING PROTEIN"/>
    <property type="match status" value="1"/>
</dbReference>
<organism evidence="3 4">
    <name type="scientific">Schistosoma japonicum</name>
    <name type="common">Blood fluke</name>
    <dbReference type="NCBI Taxonomy" id="6182"/>
    <lineage>
        <taxon>Eukaryota</taxon>
        <taxon>Metazoa</taxon>
        <taxon>Spiralia</taxon>
        <taxon>Lophotrochozoa</taxon>
        <taxon>Platyhelminthes</taxon>
        <taxon>Trematoda</taxon>
        <taxon>Digenea</taxon>
        <taxon>Strigeidida</taxon>
        <taxon>Schistosomatoidea</taxon>
        <taxon>Schistosomatidae</taxon>
        <taxon>Schistosoma</taxon>
    </lineage>
</organism>
<dbReference type="Pfam" id="PF01391">
    <property type="entry name" value="Collagen"/>
    <property type="match status" value="1"/>
</dbReference>
<reference evidence="3 4" key="1">
    <citation type="submission" date="2019-03" db="EMBL/GenBank/DDBJ databases">
        <title>An improved genome assembly of the fluke Schistosoma japonicum.</title>
        <authorList>
            <person name="Hu W."/>
            <person name="Luo F."/>
            <person name="Yin M."/>
            <person name="Mo X."/>
            <person name="Sun C."/>
            <person name="Wu Q."/>
            <person name="Zhu B."/>
            <person name="Xiang M."/>
            <person name="Wang J."/>
            <person name="Wang Y."/>
            <person name="Zhang T."/>
            <person name="Xu B."/>
            <person name="Zheng H."/>
            <person name="Feng Z."/>
        </authorList>
    </citation>
    <scope>NUCLEOTIDE SEQUENCE [LARGE SCALE GENOMIC DNA]</scope>
    <source>
        <strain evidence="3">HuSjv2</strain>
        <tissue evidence="3">Worms</tissue>
    </source>
</reference>
<evidence type="ECO:0000256" key="2">
    <source>
        <dbReference type="SAM" id="Phobius"/>
    </source>
</evidence>
<protein>
    <submittedName>
        <fullName evidence="3">Collagen alpha-1(XXIV) chain</fullName>
    </submittedName>
</protein>
<proteinExistence type="predicted"/>
<dbReference type="PANTHER" id="PTHR24637">
    <property type="entry name" value="COLLAGEN"/>
    <property type="match status" value="1"/>
</dbReference>
<accession>A0A4Z2D2F1</accession>
<sequence>MLTSNETNTSQYDPVSIEFIHPNTHFQHYSNTNSNYFNKFTSNNKKLNIPHTTDNTTNYQNNNYLNINNHMENASYLMKFHDKQLTPNKNHKLYSSKNITTTTNTTNTTISSSGNFHVSTTSITPYLTTSMTTIKDHNDYKSIGYTTPQQMTQYKHTEKVYFRCKLLTICNFLITMVLFGFAIGLYFRYRECDTRLGFIEQLIETITYNDNEIIVNNNQDDNQHSRLSSTSSNHVWNDEINKRQDSNHLYSINKLSLLKSIKSSKLWPSLNVEMFQKVCRGLSIDCNEMKFYEGKPGPPGPPGEPGKPGPPGPQGPVGPRGPPGQPGTPGEKGPQGETGPQGPPGLRGLIGLQGPKGPPGPVGPPGKDASSNACNILCEKENFHYGRNGPVCEVKCTEFIERKKELT</sequence>
<feature type="compositionally biased region" description="Low complexity" evidence="1">
    <location>
        <begin position="328"/>
        <end position="340"/>
    </location>
</feature>
<dbReference type="Proteomes" id="UP000311919">
    <property type="component" value="Unassembled WGS sequence"/>
</dbReference>
<evidence type="ECO:0000313" key="3">
    <source>
        <dbReference type="EMBL" id="TNN10330.1"/>
    </source>
</evidence>
<evidence type="ECO:0000313" key="4">
    <source>
        <dbReference type="Proteomes" id="UP000311919"/>
    </source>
</evidence>
<feature type="transmembrane region" description="Helical" evidence="2">
    <location>
        <begin position="166"/>
        <end position="187"/>
    </location>
</feature>
<dbReference type="AlphaFoldDB" id="A0A4Z2D2F1"/>
<gene>
    <name evidence="3" type="ORF">EWB00_005528</name>
</gene>
<keyword evidence="3" id="KW-0176">Collagen</keyword>
<comment type="caution">
    <text evidence="3">The sequence shown here is derived from an EMBL/GenBank/DDBJ whole genome shotgun (WGS) entry which is preliminary data.</text>
</comment>
<keyword evidence="4" id="KW-1185">Reference proteome</keyword>
<keyword evidence="2" id="KW-1133">Transmembrane helix</keyword>
<feature type="region of interest" description="Disordered" evidence="1">
    <location>
        <begin position="293"/>
        <end position="369"/>
    </location>
</feature>
<keyword evidence="2" id="KW-0812">Transmembrane</keyword>
<dbReference type="STRING" id="6182.A0A4Z2D2F1"/>
<dbReference type="InterPro" id="IPR008160">
    <property type="entry name" value="Collagen"/>
</dbReference>
<keyword evidence="2" id="KW-0472">Membrane</keyword>
<name>A0A4Z2D2F1_SCHJA</name>